<evidence type="ECO:0000256" key="16">
    <source>
        <dbReference type="ARBA" id="ARBA00031028"/>
    </source>
</evidence>
<dbReference type="PANTHER" id="PTHR46552">
    <property type="entry name" value="NADH-UBIQUINONE OXIDOREDUCTASE CHAIN 2"/>
    <property type="match status" value="1"/>
</dbReference>
<keyword evidence="12" id="KW-0520">NAD</keyword>
<dbReference type="InterPro" id="IPR050175">
    <property type="entry name" value="Complex_I_Subunit_2"/>
</dbReference>
<feature type="transmembrane region" description="Helical" evidence="18">
    <location>
        <begin position="61"/>
        <end position="84"/>
    </location>
</feature>
<feature type="transmembrane region" description="Helical" evidence="18">
    <location>
        <begin position="330"/>
        <end position="350"/>
    </location>
</feature>
<evidence type="ECO:0000259" key="19">
    <source>
        <dbReference type="Pfam" id="PF00361"/>
    </source>
</evidence>
<dbReference type="EC" id="7.1.1.2" evidence="3"/>
<dbReference type="GO" id="GO:0006120">
    <property type="term" value="P:mitochondrial electron transport, NADH to ubiquinone"/>
    <property type="evidence" value="ECO:0007669"/>
    <property type="project" value="TreeGrafter"/>
</dbReference>
<evidence type="ECO:0000256" key="5">
    <source>
        <dbReference type="ARBA" id="ARBA00022448"/>
    </source>
</evidence>
<geneLocation type="mitochondrion" evidence="20"/>
<evidence type="ECO:0000256" key="18">
    <source>
        <dbReference type="SAM" id="Phobius"/>
    </source>
</evidence>
<keyword evidence="13" id="KW-0830">Ubiquinone</keyword>
<dbReference type="EMBL" id="JQ446041">
    <property type="protein sequence ID" value="AFC65057.1"/>
    <property type="molecule type" value="Genomic_DNA"/>
</dbReference>
<feature type="transmembrane region" description="Helical" evidence="18">
    <location>
        <begin position="288"/>
        <end position="310"/>
    </location>
</feature>
<dbReference type="InterPro" id="IPR001750">
    <property type="entry name" value="ND/Mrp_TM"/>
</dbReference>
<name>H9D1C0_CONCC</name>
<sequence length="354" mass="40930">MFSVLPFSYMFMMVMVMGTLLSVSSFHWLSIWAGLEINLIGFLPLLVYQKSTSESESAVKYFIVQALGSSMLIFGSLIAFNMSFTWDMYAGNLSHSAGLLIIVVGLMYKISVVSLPLLASYGNSSPTVNYLFAFGHLTEICALVSFSLFTSVKGVLRASFVLMCNYGSIYSCWGNRSNKSNTDSCIAGMFFNWTLSMNNLCFTPYSVIYKILFIGLRVGLFIYIYYAVSCRFSNYKGYYKVKELRISSDKGYIIFTVFSGTYLLYYALCLSGWSFWSAVVMSSFLCYFFLFYVLYYVCFITYACFSQYFYEMYKSETLGPWYYNKTKYRFSFSCFIYFSWSGYNCFYYPFLYPF</sequence>
<evidence type="ECO:0000256" key="9">
    <source>
        <dbReference type="ARBA" id="ARBA00022967"/>
    </source>
</evidence>
<dbReference type="GeneID" id="12799022"/>
<evidence type="ECO:0000256" key="1">
    <source>
        <dbReference type="ARBA" id="ARBA00004448"/>
    </source>
</evidence>
<dbReference type="RefSeq" id="YP_006303378.1">
    <property type="nucleotide sequence ID" value="NC_017886.1"/>
</dbReference>
<dbReference type="GO" id="GO:0008137">
    <property type="term" value="F:NADH dehydrogenase (ubiquinone) activity"/>
    <property type="evidence" value="ECO:0007669"/>
    <property type="project" value="UniProtKB-EC"/>
</dbReference>
<feature type="transmembrane region" description="Helical" evidence="18">
    <location>
        <begin position="185"/>
        <end position="205"/>
    </location>
</feature>
<organism evidence="20">
    <name type="scientific">Concholepas concholepas</name>
    <name type="common">Barnacle rock-shell</name>
    <name type="synonym">Buccinum concholepas</name>
    <dbReference type="NCBI Taxonomy" id="137544"/>
    <lineage>
        <taxon>Eukaryota</taxon>
        <taxon>Metazoa</taxon>
        <taxon>Spiralia</taxon>
        <taxon>Lophotrochozoa</taxon>
        <taxon>Mollusca</taxon>
        <taxon>Gastropoda</taxon>
        <taxon>Caenogastropoda</taxon>
        <taxon>Neogastropoda</taxon>
        <taxon>Muricoidea</taxon>
        <taxon>Muricidae</taxon>
        <taxon>Concholepas</taxon>
    </lineage>
</organism>
<evidence type="ECO:0000256" key="15">
    <source>
        <dbReference type="ARBA" id="ARBA00023136"/>
    </source>
</evidence>
<feature type="transmembrane region" description="Helical" evidence="18">
    <location>
        <begin position="130"/>
        <end position="149"/>
    </location>
</feature>
<keyword evidence="15 18" id="KW-0472">Membrane</keyword>
<evidence type="ECO:0000256" key="14">
    <source>
        <dbReference type="ARBA" id="ARBA00023128"/>
    </source>
</evidence>
<feature type="transmembrane region" description="Helical" evidence="18">
    <location>
        <begin position="7"/>
        <end position="23"/>
    </location>
</feature>
<evidence type="ECO:0000256" key="10">
    <source>
        <dbReference type="ARBA" id="ARBA00022982"/>
    </source>
</evidence>
<feature type="transmembrane region" description="Helical" evidence="18">
    <location>
        <begin position="211"/>
        <end position="232"/>
    </location>
</feature>
<evidence type="ECO:0000256" key="3">
    <source>
        <dbReference type="ARBA" id="ARBA00012944"/>
    </source>
</evidence>
<keyword evidence="6" id="KW-0679">Respiratory chain</keyword>
<evidence type="ECO:0000256" key="11">
    <source>
        <dbReference type="ARBA" id="ARBA00022989"/>
    </source>
</evidence>
<feature type="transmembrane region" description="Helical" evidence="18">
    <location>
        <begin position="252"/>
        <end position="276"/>
    </location>
</feature>
<feature type="domain" description="NADH:quinone oxidoreductase/Mrp antiporter transmembrane" evidence="19">
    <location>
        <begin position="27"/>
        <end position="132"/>
    </location>
</feature>
<reference evidence="20" key="1">
    <citation type="journal article" date="2013" name="Comp. Biochem. Physiol. Part D Genomics Proteomics">
        <title>Complete mitochondrial genome of Concholepas concholepas inferred by 454 pyrosequencing and mtDNA expression in two mollusc populations.</title>
        <authorList>
            <person name="Nunez-Acuna G."/>
            <person name="Aguilar-Espinoza A."/>
            <person name="Gallardo-Escarate C."/>
        </authorList>
    </citation>
    <scope>NUCLEOTIDE SEQUENCE</scope>
</reference>
<keyword evidence="7 18" id="KW-0812">Transmembrane</keyword>
<keyword evidence="5" id="KW-0813">Transport</keyword>
<feature type="transmembrane region" description="Helical" evidence="18">
    <location>
        <begin position="96"/>
        <end position="118"/>
    </location>
</feature>
<evidence type="ECO:0000256" key="12">
    <source>
        <dbReference type="ARBA" id="ARBA00023027"/>
    </source>
</evidence>
<proteinExistence type="inferred from homology"/>
<evidence type="ECO:0000256" key="13">
    <source>
        <dbReference type="ARBA" id="ARBA00023075"/>
    </source>
</evidence>
<protein>
    <recommendedName>
        <fullName evidence="4">NADH-ubiquinone oxidoreductase chain 2</fullName>
        <ecNumber evidence="3">7.1.1.2</ecNumber>
    </recommendedName>
    <alternativeName>
        <fullName evidence="16">NADH dehydrogenase subunit 2</fullName>
    </alternativeName>
</protein>
<keyword evidence="14 20" id="KW-0496">Mitochondrion</keyword>
<keyword evidence="10" id="KW-0249">Electron transport</keyword>
<evidence type="ECO:0000256" key="6">
    <source>
        <dbReference type="ARBA" id="ARBA00022660"/>
    </source>
</evidence>
<evidence type="ECO:0000256" key="7">
    <source>
        <dbReference type="ARBA" id="ARBA00022692"/>
    </source>
</evidence>
<dbReference type="GO" id="GO:0005743">
    <property type="term" value="C:mitochondrial inner membrane"/>
    <property type="evidence" value="ECO:0007669"/>
    <property type="project" value="UniProtKB-SubCell"/>
</dbReference>
<evidence type="ECO:0000313" key="20">
    <source>
        <dbReference type="EMBL" id="AFC65057.1"/>
    </source>
</evidence>
<evidence type="ECO:0000256" key="2">
    <source>
        <dbReference type="ARBA" id="ARBA00007012"/>
    </source>
</evidence>
<dbReference type="CTD" id="4536"/>
<dbReference type="AlphaFoldDB" id="H9D1C0"/>
<comment type="subcellular location">
    <subcellularLocation>
        <location evidence="1">Mitochondrion inner membrane</location>
        <topology evidence="1">Multi-pass membrane protein</topology>
    </subcellularLocation>
</comment>
<comment type="similarity">
    <text evidence="2">Belongs to the complex I subunit 2 family.</text>
</comment>
<evidence type="ECO:0000256" key="4">
    <source>
        <dbReference type="ARBA" id="ARBA00021008"/>
    </source>
</evidence>
<comment type="catalytic activity">
    <reaction evidence="17">
        <text>a ubiquinone + NADH + 5 H(+)(in) = a ubiquinol + NAD(+) + 4 H(+)(out)</text>
        <dbReference type="Rhea" id="RHEA:29091"/>
        <dbReference type="Rhea" id="RHEA-COMP:9565"/>
        <dbReference type="Rhea" id="RHEA-COMP:9566"/>
        <dbReference type="ChEBI" id="CHEBI:15378"/>
        <dbReference type="ChEBI" id="CHEBI:16389"/>
        <dbReference type="ChEBI" id="CHEBI:17976"/>
        <dbReference type="ChEBI" id="CHEBI:57540"/>
        <dbReference type="ChEBI" id="CHEBI:57945"/>
        <dbReference type="EC" id="7.1.1.2"/>
    </reaction>
</comment>
<feature type="transmembrane region" description="Helical" evidence="18">
    <location>
        <begin position="29"/>
        <end position="49"/>
    </location>
</feature>
<dbReference type="PANTHER" id="PTHR46552:SF1">
    <property type="entry name" value="NADH-UBIQUINONE OXIDOREDUCTASE CHAIN 2"/>
    <property type="match status" value="1"/>
</dbReference>
<evidence type="ECO:0000256" key="17">
    <source>
        <dbReference type="ARBA" id="ARBA00049551"/>
    </source>
</evidence>
<keyword evidence="8" id="KW-0999">Mitochondrion inner membrane</keyword>
<accession>H9D1C0</accession>
<gene>
    <name evidence="20" type="primary">ND2</name>
</gene>
<dbReference type="Pfam" id="PF00361">
    <property type="entry name" value="Proton_antipo_M"/>
    <property type="match status" value="1"/>
</dbReference>
<keyword evidence="11 18" id="KW-1133">Transmembrane helix</keyword>
<keyword evidence="9" id="KW-1278">Translocase</keyword>
<evidence type="ECO:0000256" key="8">
    <source>
        <dbReference type="ARBA" id="ARBA00022792"/>
    </source>
</evidence>